<organism evidence="2 3">
    <name type="scientific">Orchesella dallaii</name>
    <dbReference type="NCBI Taxonomy" id="48710"/>
    <lineage>
        <taxon>Eukaryota</taxon>
        <taxon>Metazoa</taxon>
        <taxon>Ecdysozoa</taxon>
        <taxon>Arthropoda</taxon>
        <taxon>Hexapoda</taxon>
        <taxon>Collembola</taxon>
        <taxon>Entomobryomorpha</taxon>
        <taxon>Entomobryoidea</taxon>
        <taxon>Orchesellidae</taxon>
        <taxon>Orchesellinae</taxon>
        <taxon>Orchesella</taxon>
    </lineage>
</organism>
<feature type="transmembrane region" description="Helical" evidence="1">
    <location>
        <begin position="145"/>
        <end position="164"/>
    </location>
</feature>
<keyword evidence="1" id="KW-0812">Transmembrane</keyword>
<comment type="caution">
    <text evidence="2">The sequence shown here is derived from an EMBL/GenBank/DDBJ whole genome shotgun (WGS) entry which is preliminary data.</text>
</comment>
<keyword evidence="3" id="KW-1185">Reference proteome</keyword>
<evidence type="ECO:0000256" key="1">
    <source>
        <dbReference type="SAM" id="Phobius"/>
    </source>
</evidence>
<reference evidence="2 3" key="1">
    <citation type="submission" date="2024-08" db="EMBL/GenBank/DDBJ databases">
        <authorList>
            <person name="Cucini C."/>
            <person name="Frati F."/>
        </authorList>
    </citation>
    <scope>NUCLEOTIDE SEQUENCE [LARGE SCALE GENOMIC DNA]</scope>
</reference>
<sequence length="183" mass="21034">MSTTEGDEPEEKKYCCGNSAQNEAGYVSKCDIVIAVYGVIVYILLTVLTFLSRQTVLDFAHRYPSFREVEEYYLNINQLYQILFVTCATIWHLYELGLAILLLKASTDRNDSLLKLWSNMTIVTVFVGIIISGVAIFYTQERSNLGTAALVYYLYKWYGLWICLELRREIKLGMNPYALPSDF</sequence>
<dbReference type="Proteomes" id="UP001642540">
    <property type="component" value="Unassembled WGS sequence"/>
</dbReference>
<proteinExistence type="predicted"/>
<feature type="transmembrane region" description="Helical" evidence="1">
    <location>
        <begin position="79"/>
        <end position="104"/>
    </location>
</feature>
<feature type="transmembrane region" description="Helical" evidence="1">
    <location>
        <begin position="32"/>
        <end position="51"/>
    </location>
</feature>
<feature type="transmembrane region" description="Helical" evidence="1">
    <location>
        <begin position="116"/>
        <end position="139"/>
    </location>
</feature>
<protein>
    <submittedName>
        <fullName evidence="2">Uncharacterized protein</fullName>
    </submittedName>
</protein>
<evidence type="ECO:0000313" key="3">
    <source>
        <dbReference type="Proteomes" id="UP001642540"/>
    </source>
</evidence>
<gene>
    <name evidence="2" type="ORF">ODALV1_LOCUS7472</name>
</gene>
<evidence type="ECO:0000313" key="2">
    <source>
        <dbReference type="EMBL" id="CAL8089772.1"/>
    </source>
</evidence>
<dbReference type="EMBL" id="CAXLJM020000023">
    <property type="protein sequence ID" value="CAL8089772.1"/>
    <property type="molecule type" value="Genomic_DNA"/>
</dbReference>
<accession>A0ABP1Q590</accession>
<keyword evidence="1" id="KW-0472">Membrane</keyword>
<name>A0ABP1Q590_9HEXA</name>
<keyword evidence="1" id="KW-1133">Transmembrane helix</keyword>